<gene>
    <name evidence="2" type="ORF">EDC63_1213</name>
</gene>
<evidence type="ECO:0000259" key="1">
    <source>
        <dbReference type="PROSITE" id="PS50851"/>
    </source>
</evidence>
<dbReference type="Gene3D" id="2.30.30.40">
    <property type="entry name" value="SH3 Domains"/>
    <property type="match status" value="1"/>
</dbReference>
<dbReference type="OrthoDB" id="5298045at2"/>
<comment type="caution">
    <text evidence="2">The sequence shown here is derived from an EMBL/GenBank/DDBJ whole genome shotgun (WGS) entry which is preliminary data.</text>
</comment>
<dbReference type="Proteomes" id="UP000295367">
    <property type="component" value="Unassembled WGS sequence"/>
</dbReference>
<dbReference type="EMBL" id="SMCO01000021">
    <property type="protein sequence ID" value="TCV82369.1"/>
    <property type="molecule type" value="Genomic_DNA"/>
</dbReference>
<organism evidence="2 3">
    <name type="scientific">Sulfurirhabdus autotrophica</name>
    <dbReference type="NCBI Taxonomy" id="1706046"/>
    <lineage>
        <taxon>Bacteria</taxon>
        <taxon>Pseudomonadati</taxon>
        <taxon>Pseudomonadota</taxon>
        <taxon>Betaproteobacteria</taxon>
        <taxon>Nitrosomonadales</taxon>
        <taxon>Sulfuricellaceae</taxon>
        <taxon>Sulfurirhabdus</taxon>
    </lineage>
</organism>
<accession>A0A4V2W110</accession>
<dbReference type="SMART" id="SM00260">
    <property type="entry name" value="CheW"/>
    <property type="match status" value="1"/>
</dbReference>
<dbReference type="RefSeq" id="WP_124944799.1">
    <property type="nucleotide sequence ID" value="NZ_BHVT01000002.1"/>
</dbReference>
<dbReference type="Pfam" id="PF01584">
    <property type="entry name" value="CheW"/>
    <property type="match status" value="1"/>
</dbReference>
<dbReference type="SUPFAM" id="SSF50341">
    <property type="entry name" value="CheW-like"/>
    <property type="match status" value="1"/>
</dbReference>
<dbReference type="GO" id="GO:0005829">
    <property type="term" value="C:cytosol"/>
    <property type="evidence" value="ECO:0007669"/>
    <property type="project" value="TreeGrafter"/>
</dbReference>
<dbReference type="AlphaFoldDB" id="A0A4V2W110"/>
<dbReference type="PROSITE" id="PS50851">
    <property type="entry name" value="CHEW"/>
    <property type="match status" value="1"/>
</dbReference>
<keyword evidence="3" id="KW-1185">Reference proteome</keyword>
<name>A0A4V2W110_9PROT</name>
<dbReference type="GO" id="GO:0006935">
    <property type="term" value="P:chemotaxis"/>
    <property type="evidence" value="ECO:0007669"/>
    <property type="project" value="InterPro"/>
</dbReference>
<proteinExistence type="predicted"/>
<dbReference type="PANTHER" id="PTHR22617">
    <property type="entry name" value="CHEMOTAXIS SENSOR HISTIDINE KINASE-RELATED"/>
    <property type="match status" value="1"/>
</dbReference>
<dbReference type="PANTHER" id="PTHR22617:SF43">
    <property type="entry name" value="PROTEIN PILI"/>
    <property type="match status" value="1"/>
</dbReference>
<dbReference type="InterPro" id="IPR039315">
    <property type="entry name" value="CheW"/>
</dbReference>
<reference evidence="2 3" key="1">
    <citation type="submission" date="2019-03" db="EMBL/GenBank/DDBJ databases">
        <title>Genomic Encyclopedia of Type Strains, Phase IV (KMG-IV): sequencing the most valuable type-strain genomes for metagenomic binning, comparative biology and taxonomic classification.</title>
        <authorList>
            <person name="Goeker M."/>
        </authorList>
    </citation>
    <scope>NUCLEOTIDE SEQUENCE [LARGE SCALE GENOMIC DNA]</scope>
    <source>
        <strain evidence="2 3">DSM 100309</strain>
    </source>
</reference>
<protein>
    <submittedName>
        <fullName evidence="2">Twitching motility protein PilI</fullName>
    </submittedName>
</protein>
<feature type="domain" description="CheW-like" evidence="1">
    <location>
        <begin position="27"/>
        <end position="165"/>
    </location>
</feature>
<evidence type="ECO:0000313" key="2">
    <source>
        <dbReference type="EMBL" id="TCV82369.1"/>
    </source>
</evidence>
<dbReference type="InterPro" id="IPR036061">
    <property type="entry name" value="CheW-like_dom_sf"/>
</dbReference>
<sequence length="170" mass="18971">MARKISLREFQQSVSAKLQGVAKMAPSSSKLGLQVGTEFWLVNLADVSEVVPVPTLASVPLTRPWFVGVANIRGNLFSIADFSAFLGGGNTPINMDSRLLLVHQKFMVNAGLVVNRMLGLRNPEQFQRKEVNNSETPWFCAEYTDDDGQLWKELKMETLVHHPDFLRVGL</sequence>
<dbReference type="Gene3D" id="2.40.50.180">
    <property type="entry name" value="CheA-289, Domain 4"/>
    <property type="match status" value="1"/>
</dbReference>
<dbReference type="GO" id="GO:0007165">
    <property type="term" value="P:signal transduction"/>
    <property type="evidence" value="ECO:0007669"/>
    <property type="project" value="InterPro"/>
</dbReference>
<dbReference type="InterPro" id="IPR002545">
    <property type="entry name" value="CheW-lke_dom"/>
</dbReference>
<evidence type="ECO:0000313" key="3">
    <source>
        <dbReference type="Proteomes" id="UP000295367"/>
    </source>
</evidence>